<name>A0A409X8E2_PSICY</name>
<feature type="chain" id="PRO_5019028749" description="Membrane-associated protein" evidence="3">
    <location>
        <begin position="29"/>
        <end position="251"/>
    </location>
</feature>
<feature type="transmembrane region" description="Helical" evidence="2">
    <location>
        <begin position="38"/>
        <end position="59"/>
    </location>
</feature>
<sequence length="251" mass="26208">MPNAAEQQQLRHLSLAALISLLQPAAVAQEGEREDFRPPAVFVVVAAAAVLAASVPLAFSRSRLSQSLCHGQALFLFLCLTSLIVVVFVKCLLLLISAAPPAHCVLSPQSACVPLPHGHVVEGRYKAKMACTAASTTSSATARRSTSLPPISGSPVPVVVVEDSDDGVVDNVPSTTTATSDRNHRGPGIRVAGASDQSSRLFDRFPLVEDDDDSVTAKEDSDHISTARATLPSAGSALQSSQSMTRSTPFG</sequence>
<keyword evidence="2" id="KW-1133">Transmembrane helix</keyword>
<dbReference type="AlphaFoldDB" id="A0A409X8E2"/>
<feature type="region of interest" description="Disordered" evidence="1">
    <location>
        <begin position="211"/>
        <end position="251"/>
    </location>
</feature>
<evidence type="ECO:0008006" key="6">
    <source>
        <dbReference type="Google" id="ProtNLM"/>
    </source>
</evidence>
<reference evidence="4 5" key="1">
    <citation type="journal article" date="2018" name="Evol. Lett.">
        <title>Horizontal gene cluster transfer increased hallucinogenic mushroom diversity.</title>
        <authorList>
            <person name="Reynolds H.T."/>
            <person name="Vijayakumar V."/>
            <person name="Gluck-Thaler E."/>
            <person name="Korotkin H.B."/>
            <person name="Matheny P.B."/>
            <person name="Slot J.C."/>
        </authorList>
    </citation>
    <scope>NUCLEOTIDE SEQUENCE [LARGE SCALE GENOMIC DNA]</scope>
    <source>
        <strain evidence="4 5">2631</strain>
    </source>
</reference>
<protein>
    <recommendedName>
        <fullName evidence="6">Membrane-associated protein</fullName>
    </recommendedName>
</protein>
<feature type="transmembrane region" description="Helical" evidence="2">
    <location>
        <begin position="71"/>
        <end position="96"/>
    </location>
</feature>
<evidence type="ECO:0000313" key="4">
    <source>
        <dbReference type="EMBL" id="PPQ87000.1"/>
    </source>
</evidence>
<comment type="caution">
    <text evidence="4">The sequence shown here is derived from an EMBL/GenBank/DDBJ whole genome shotgun (WGS) entry which is preliminary data.</text>
</comment>
<feature type="signal peptide" evidence="3">
    <location>
        <begin position="1"/>
        <end position="28"/>
    </location>
</feature>
<evidence type="ECO:0000256" key="2">
    <source>
        <dbReference type="SAM" id="Phobius"/>
    </source>
</evidence>
<feature type="region of interest" description="Disordered" evidence="1">
    <location>
        <begin position="172"/>
        <end position="195"/>
    </location>
</feature>
<evidence type="ECO:0000256" key="1">
    <source>
        <dbReference type="SAM" id="MobiDB-lite"/>
    </source>
</evidence>
<dbReference type="Proteomes" id="UP000283269">
    <property type="component" value="Unassembled WGS sequence"/>
</dbReference>
<keyword evidence="5" id="KW-1185">Reference proteome</keyword>
<dbReference type="EMBL" id="NHYD01002396">
    <property type="protein sequence ID" value="PPQ87000.1"/>
    <property type="molecule type" value="Genomic_DNA"/>
</dbReference>
<organism evidence="4 5">
    <name type="scientific">Psilocybe cyanescens</name>
    <dbReference type="NCBI Taxonomy" id="93625"/>
    <lineage>
        <taxon>Eukaryota</taxon>
        <taxon>Fungi</taxon>
        <taxon>Dikarya</taxon>
        <taxon>Basidiomycota</taxon>
        <taxon>Agaricomycotina</taxon>
        <taxon>Agaricomycetes</taxon>
        <taxon>Agaricomycetidae</taxon>
        <taxon>Agaricales</taxon>
        <taxon>Agaricineae</taxon>
        <taxon>Strophariaceae</taxon>
        <taxon>Psilocybe</taxon>
    </lineage>
</organism>
<gene>
    <name evidence="4" type="ORF">CVT25_009534</name>
</gene>
<accession>A0A409X8E2</accession>
<feature type="compositionally biased region" description="Basic and acidic residues" evidence="1">
    <location>
        <begin position="215"/>
        <end position="225"/>
    </location>
</feature>
<dbReference type="InParanoid" id="A0A409X8E2"/>
<evidence type="ECO:0000313" key="5">
    <source>
        <dbReference type="Proteomes" id="UP000283269"/>
    </source>
</evidence>
<keyword evidence="2" id="KW-0812">Transmembrane</keyword>
<keyword evidence="2" id="KW-0472">Membrane</keyword>
<keyword evidence="3" id="KW-0732">Signal</keyword>
<feature type="compositionally biased region" description="Polar residues" evidence="1">
    <location>
        <begin position="236"/>
        <end position="251"/>
    </location>
</feature>
<proteinExistence type="predicted"/>
<evidence type="ECO:0000256" key="3">
    <source>
        <dbReference type="SAM" id="SignalP"/>
    </source>
</evidence>